<dbReference type="Proteomes" id="UP000218387">
    <property type="component" value="Chromosome"/>
</dbReference>
<dbReference type="GO" id="GO:0005524">
    <property type="term" value="F:ATP binding"/>
    <property type="evidence" value="ECO:0007669"/>
    <property type="project" value="UniProtKB-KW"/>
</dbReference>
<dbReference type="Gene3D" id="3.30.565.10">
    <property type="entry name" value="Histidine kinase-like ATPase, C-terminal domain"/>
    <property type="match status" value="1"/>
</dbReference>
<dbReference type="SUPFAM" id="SSF49785">
    <property type="entry name" value="Galactose-binding domain-like"/>
    <property type="match status" value="1"/>
</dbReference>
<reference evidence="3 4" key="1">
    <citation type="submission" date="2018-05" db="EMBL/GenBank/DDBJ databases">
        <title>Genome comparison of Eubacterium sp.</title>
        <authorList>
            <person name="Feng Y."/>
            <person name="Sanchez-Andrea I."/>
            <person name="Stams A.J.M."/>
            <person name="De Vos W.M."/>
        </authorList>
    </citation>
    <scope>NUCLEOTIDE SEQUENCE [LARGE SCALE GENOMIC DNA]</scope>
    <source>
        <strain evidence="3 4">YI</strain>
    </source>
</reference>
<dbReference type="Pfam" id="PF14501">
    <property type="entry name" value="HATPase_c_5"/>
    <property type="match status" value="1"/>
</dbReference>
<feature type="transmembrane region" description="Helical" evidence="1">
    <location>
        <begin position="293"/>
        <end position="312"/>
    </location>
</feature>
<dbReference type="InterPro" id="IPR036890">
    <property type="entry name" value="HATPase_C_sf"/>
</dbReference>
<organism evidence="3 4">
    <name type="scientific">Eubacterium maltosivorans</name>
    <dbReference type="NCBI Taxonomy" id="2041044"/>
    <lineage>
        <taxon>Bacteria</taxon>
        <taxon>Bacillati</taxon>
        <taxon>Bacillota</taxon>
        <taxon>Clostridia</taxon>
        <taxon>Eubacteriales</taxon>
        <taxon>Eubacteriaceae</taxon>
        <taxon>Eubacterium</taxon>
    </lineage>
</organism>
<feature type="transmembrane region" description="Helical" evidence="1">
    <location>
        <begin position="230"/>
        <end position="249"/>
    </location>
</feature>
<feature type="domain" description="Sensor histidine kinase NatK-like C-terminal" evidence="2">
    <location>
        <begin position="528"/>
        <end position="623"/>
    </location>
</feature>
<feature type="transmembrane region" description="Helical" evidence="1">
    <location>
        <begin position="380"/>
        <end position="402"/>
    </location>
</feature>
<gene>
    <name evidence="3" type="ORF">CPZ25_008100</name>
</gene>
<keyword evidence="4" id="KW-1185">Reference proteome</keyword>
<keyword evidence="3" id="KW-0067">ATP-binding</keyword>
<name>A0A4P9C9F2_EUBML</name>
<keyword evidence="1" id="KW-0472">Membrane</keyword>
<dbReference type="InterPro" id="IPR008979">
    <property type="entry name" value="Galactose-bd-like_sf"/>
</dbReference>
<feature type="transmembrane region" description="Helical" evidence="1">
    <location>
        <begin position="355"/>
        <end position="374"/>
    </location>
</feature>
<dbReference type="AlphaFoldDB" id="A0A4P9C9F2"/>
<feature type="transmembrane region" description="Helical" evidence="1">
    <location>
        <begin position="203"/>
        <end position="223"/>
    </location>
</feature>
<dbReference type="RefSeq" id="WP_096920399.1">
    <property type="nucleotide sequence ID" value="NZ_CP029487.1"/>
</dbReference>
<keyword evidence="3" id="KW-0547">Nucleotide-binding</keyword>
<protein>
    <submittedName>
        <fullName evidence="3">ATP-binding protein</fullName>
    </submittedName>
</protein>
<dbReference type="KEGG" id="emt:CPZ25_008100"/>
<proteinExistence type="predicted"/>
<sequence length="630" mass="69789">MKTSDSPRNWLFLAAALLLAFLLFTASYRFNNKYTASAPEENGSIVRISAADLSGRRPVFLAKGWEFYQYQLLTPDSFANAQPIPNARITIGQVQGFDLGHGSPHGSATYRQTLVLDTEAADKGLFLELPEIYGSYQLYINRQLAAAGDGRRTSVQKIRLPEDTRQVELLLAVSDYRHFYSGLTYPPALGTEHTLNLLWTARITYTAFTCCLALLAGVFLLVLGLKTRGLAGSLPFALLCLAYIGASSYPVVHMLSLGGDYWYSLEHLCYYLQFLLIMLVCGRLSGLSSRVQTPALALAGLVCAAVLVYPLWLNRFPLKSMAVFSLLIDVYKWGTVLYLAVLLIMRFREMRGVDIALGCGVAVFGASLVCDRLFPLYEPIVGGWMVETAVFLFLLILSGVLLNRSIDAHRRLYQLEEESRYTKLKLRLEEDRYAGLREHIAATSRLRHDLRQHYRLMQRSLEQGDYAQLSNYLEAYAGEIPDGPGGRYCAHQSANLIIGYYLEQAKAQGIHTHCRASLPEQLPFGDTDLCVLLGNALENALEASLLVKEPFLTLNISIQNTRFLVLRLSNRCLPDTAPSPGRSTKDGDHSGIGLSSISAIAAKYQGSAHCQVQDSVFTLSVILHADNAIG</sequence>
<evidence type="ECO:0000256" key="1">
    <source>
        <dbReference type="SAM" id="Phobius"/>
    </source>
</evidence>
<accession>A0A4P9C9F2</accession>
<keyword evidence="1" id="KW-1133">Transmembrane helix</keyword>
<evidence type="ECO:0000313" key="4">
    <source>
        <dbReference type="Proteomes" id="UP000218387"/>
    </source>
</evidence>
<feature type="transmembrane region" description="Helical" evidence="1">
    <location>
        <begin position="261"/>
        <end position="281"/>
    </location>
</feature>
<dbReference type="CDD" id="cd16935">
    <property type="entry name" value="HATPase_AgrC-ComD-like"/>
    <property type="match status" value="1"/>
</dbReference>
<dbReference type="EMBL" id="CP029487">
    <property type="protein sequence ID" value="QCT71292.1"/>
    <property type="molecule type" value="Genomic_DNA"/>
</dbReference>
<feature type="transmembrane region" description="Helical" evidence="1">
    <location>
        <begin position="324"/>
        <end position="343"/>
    </location>
</feature>
<keyword evidence="1" id="KW-0812">Transmembrane</keyword>
<evidence type="ECO:0000259" key="2">
    <source>
        <dbReference type="Pfam" id="PF14501"/>
    </source>
</evidence>
<dbReference type="InterPro" id="IPR032834">
    <property type="entry name" value="NatK-like_C"/>
</dbReference>
<evidence type="ECO:0000313" key="3">
    <source>
        <dbReference type="EMBL" id="QCT71292.1"/>
    </source>
</evidence>